<feature type="compositionally biased region" description="Basic and acidic residues" evidence="5">
    <location>
        <begin position="524"/>
        <end position="557"/>
    </location>
</feature>
<dbReference type="InterPro" id="IPR007110">
    <property type="entry name" value="Ig-like_dom"/>
</dbReference>
<protein>
    <submittedName>
        <fullName evidence="9">CD48 antigen-like</fullName>
    </submittedName>
</protein>
<accession>A0AAV1N653</accession>
<feature type="compositionally biased region" description="Low complexity" evidence="5">
    <location>
        <begin position="491"/>
        <end position="502"/>
    </location>
</feature>
<evidence type="ECO:0000313" key="9">
    <source>
        <dbReference type="EMBL" id="CAK6953972.1"/>
    </source>
</evidence>
<feature type="compositionally biased region" description="Polar residues" evidence="5">
    <location>
        <begin position="265"/>
        <end position="283"/>
    </location>
</feature>
<dbReference type="AlphaFoldDB" id="A0AAV1N653"/>
<keyword evidence="3 6" id="KW-0472">Membrane</keyword>
<gene>
    <name evidence="9" type="ORF">FSCOSCO3_A036305</name>
</gene>
<feature type="compositionally biased region" description="Low complexity" evidence="5">
    <location>
        <begin position="438"/>
        <end position="449"/>
    </location>
</feature>
<evidence type="ECO:0000256" key="2">
    <source>
        <dbReference type="ARBA" id="ARBA00022729"/>
    </source>
</evidence>
<evidence type="ECO:0000256" key="3">
    <source>
        <dbReference type="ARBA" id="ARBA00023136"/>
    </source>
</evidence>
<evidence type="ECO:0000313" key="10">
    <source>
        <dbReference type="Proteomes" id="UP001314229"/>
    </source>
</evidence>
<feature type="compositionally biased region" description="Basic and acidic residues" evidence="5">
    <location>
        <begin position="284"/>
        <end position="293"/>
    </location>
</feature>
<feature type="compositionally biased region" description="Basic and acidic residues" evidence="5">
    <location>
        <begin position="580"/>
        <end position="595"/>
    </location>
</feature>
<feature type="region of interest" description="Disordered" evidence="5">
    <location>
        <begin position="311"/>
        <end position="689"/>
    </location>
</feature>
<keyword evidence="10" id="KW-1185">Reference proteome</keyword>
<comment type="subcellular location">
    <subcellularLocation>
        <location evidence="1">Membrane</location>
    </subcellularLocation>
</comment>
<dbReference type="SUPFAM" id="SSF48726">
    <property type="entry name" value="Immunoglobulin"/>
    <property type="match status" value="2"/>
</dbReference>
<name>A0AAV1N653_SCOSC</name>
<evidence type="ECO:0000256" key="1">
    <source>
        <dbReference type="ARBA" id="ARBA00004370"/>
    </source>
</evidence>
<dbReference type="PROSITE" id="PS50835">
    <property type="entry name" value="IG_LIKE"/>
    <property type="match status" value="1"/>
</dbReference>
<keyword evidence="6" id="KW-0812">Transmembrane</keyword>
<feature type="compositionally biased region" description="Basic and acidic residues" evidence="5">
    <location>
        <begin position="662"/>
        <end position="678"/>
    </location>
</feature>
<keyword evidence="4" id="KW-0325">Glycoprotein</keyword>
<evidence type="ECO:0000256" key="4">
    <source>
        <dbReference type="ARBA" id="ARBA00023180"/>
    </source>
</evidence>
<feature type="compositionally biased region" description="Low complexity" evidence="5">
    <location>
        <begin position="390"/>
        <end position="401"/>
    </location>
</feature>
<keyword evidence="6" id="KW-1133">Transmembrane helix</keyword>
<comment type="caution">
    <text evidence="9">The sequence shown here is derived from an EMBL/GenBank/DDBJ whole genome shotgun (WGS) entry which is preliminary data.</text>
</comment>
<feature type="transmembrane region" description="Helical" evidence="6">
    <location>
        <begin position="210"/>
        <end position="233"/>
    </location>
</feature>
<dbReference type="InterPro" id="IPR013783">
    <property type="entry name" value="Ig-like_fold"/>
</dbReference>
<proteinExistence type="predicted"/>
<feature type="region of interest" description="Disordered" evidence="5">
    <location>
        <begin position="242"/>
        <end position="295"/>
    </location>
</feature>
<feature type="domain" description="Ig-like" evidence="8">
    <location>
        <begin position="126"/>
        <end position="196"/>
    </location>
</feature>
<feature type="compositionally biased region" description="Polar residues" evidence="5">
    <location>
        <begin position="596"/>
        <end position="629"/>
    </location>
</feature>
<feature type="compositionally biased region" description="Polar residues" evidence="5">
    <location>
        <begin position="402"/>
        <end position="422"/>
    </location>
</feature>
<feature type="signal peptide" evidence="7">
    <location>
        <begin position="1"/>
        <end position="26"/>
    </location>
</feature>
<feature type="compositionally biased region" description="Polar residues" evidence="5">
    <location>
        <begin position="317"/>
        <end position="335"/>
    </location>
</feature>
<dbReference type="PANTHER" id="PTHR12080">
    <property type="entry name" value="SIGNALING LYMPHOCYTIC ACTIVATION MOLECULE"/>
    <property type="match status" value="1"/>
</dbReference>
<feature type="compositionally biased region" description="Polar residues" evidence="5">
    <location>
        <begin position="638"/>
        <end position="659"/>
    </location>
</feature>
<dbReference type="Gene3D" id="2.60.40.10">
    <property type="entry name" value="Immunoglobulins"/>
    <property type="match status" value="2"/>
</dbReference>
<organism evidence="9 10">
    <name type="scientific">Scomber scombrus</name>
    <name type="common">Atlantic mackerel</name>
    <name type="synonym">Scomber vernalis</name>
    <dbReference type="NCBI Taxonomy" id="13677"/>
    <lineage>
        <taxon>Eukaryota</taxon>
        <taxon>Metazoa</taxon>
        <taxon>Chordata</taxon>
        <taxon>Craniata</taxon>
        <taxon>Vertebrata</taxon>
        <taxon>Euteleostomi</taxon>
        <taxon>Actinopterygii</taxon>
        <taxon>Neopterygii</taxon>
        <taxon>Teleostei</taxon>
        <taxon>Neoteleostei</taxon>
        <taxon>Acanthomorphata</taxon>
        <taxon>Pelagiaria</taxon>
        <taxon>Scombriformes</taxon>
        <taxon>Scombridae</taxon>
        <taxon>Scomber</taxon>
    </lineage>
</organism>
<dbReference type="EMBL" id="CAWUFR010000015">
    <property type="protein sequence ID" value="CAK6953972.1"/>
    <property type="molecule type" value="Genomic_DNA"/>
</dbReference>
<dbReference type="InterPro" id="IPR036179">
    <property type="entry name" value="Ig-like_dom_sf"/>
</dbReference>
<keyword evidence="2 7" id="KW-0732">Signal</keyword>
<dbReference type="Proteomes" id="UP001314229">
    <property type="component" value="Unassembled WGS sequence"/>
</dbReference>
<evidence type="ECO:0000259" key="8">
    <source>
        <dbReference type="PROSITE" id="PS50835"/>
    </source>
</evidence>
<evidence type="ECO:0000256" key="7">
    <source>
        <dbReference type="SAM" id="SignalP"/>
    </source>
</evidence>
<feature type="compositionally biased region" description="Acidic residues" evidence="5">
    <location>
        <begin position="428"/>
        <end position="437"/>
    </location>
</feature>
<dbReference type="GO" id="GO:0016020">
    <property type="term" value="C:membrane"/>
    <property type="evidence" value="ECO:0007669"/>
    <property type="project" value="UniProtKB-SubCell"/>
</dbReference>
<dbReference type="InterPro" id="IPR015631">
    <property type="entry name" value="CD2/SLAM_rcpt"/>
</dbReference>
<feature type="chain" id="PRO_5043505699" evidence="7">
    <location>
        <begin position="27"/>
        <end position="689"/>
    </location>
</feature>
<evidence type="ECO:0000256" key="6">
    <source>
        <dbReference type="SAM" id="Phobius"/>
    </source>
</evidence>
<sequence length="689" mass="75180">MASGFRAMVHRHILAYFICSFGLVAGQSTIYALKGKEVKIIPTIPGQPDDILWKHNGNKVVEFNGQEQQAYRPYEDRLTLDWHGAELSINQLTFEDSGSYELETVLNKVFKRSFYKLEVIDKVAKPTISCQMINVTQATLMCSAKSSLPQSLMKIEWSSHGIVRPGPNLTISLGDDDEVYSCDVSNPLTKDTATFTAMDCYPVADKSSSVGVIVGSIFAIIIVLVLLGLCFMFRRKRIEACRKKGKKESPDEEENRGFLDRAPTLPSNQRLFPSNKSSMNPNDSAREHNEVKNSDLNNVCVRDRIKHFECKEDQIKDNPSTPDSKPSSHPDVNTETAHHASKDKEEDADADKVKEPTEKAVSSCEEAPEQTAAPSTSSPIHEEEENMGETTSSGTMASTSTQIESAPLPSTSTTQAVPSTPALNHEEDNQEEEDMEETTSSGTMASTSTQIETAPLLSTDVTSTAQESEKKAEEDEGAMDCPANSVPPSPQRHSPSPQSSTPEDISVKPEEDVNSDQVTGETTENNHRESDLSDDSGKEKPTISDHKGSEATAHEQDANLTQGGTDTKEDNQQEMGKPVSQDDSKSVGEHEDIDKAQNQSVATSQNPECATLTTADNSNTCTSDVSPIENTHADPKQKGNTIGVSDQSKGQPDSTTADEGQSLEKKNEDQCGPKEEKPVNTSLNEDKEE</sequence>
<dbReference type="PANTHER" id="PTHR12080:SF55">
    <property type="entry name" value="LYMPHOCYTE FUNCTION-ASSOCIATED ANTIGEN 3"/>
    <property type="match status" value="1"/>
</dbReference>
<evidence type="ECO:0000256" key="5">
    <source>
        <dbReference type="SAM" id="MobiDB-lite"/>
    </source>
</evidence>
<reference evidence="9 10" key="1">
    <citation type="submission" date="2024-01" db="EMBL/GenBank/DDBJ databases">
        <authorList>
            <person name="Alioto T."/>
            <person name="Alioto T."/>
            <person name="Gomez Garrido J."/>
        </authorList>
    </citation>
    <scope>NUCLEOTIDE SEQUENCE [LARGE SCALE GENOMIC DNA]</scope>
</reference>
<feature type="compositionally biased region" description="Basic and acidic residues" evidence="5">
    <location>
        <begin position="336"/>
        <end position="358"/>
    </location>
</feature>